<organism evidence="1 2">
    <name type="scientific">Izhakiella capsodis</name>
    <dbReference type="NCBI Taxonomy" id="1367852"/>
    <lineage>
        <taxon>Bacteria</taxon>
        <taxon>Pseudomonadati</taxon>
        <taxon>Pseudomonadota</taxon>
        <taxon>Gammaproteobacteria</taxon>
        <taxon>Enterobacterales</taxon>
        <taxon>Erwiniaceae</taxon>
        <taxon>Izhakiella</taxon>
    </lineage>
</organism>
<dbReference type="EMBL" id="FOVC01000003">
    <property type="protein sequence ID" value="SFN19415.1"/>
    <property type="molecule type" value="Genomic_DNA"/>
</dbReference>
<dbReference type="AlphaFoldDB" id="A0A1I4X174"/>
<proteinExistence type="predicted"/>
<reference evidence="2" key="1">
    <citation type="submission" date="2016-10" db="EMBL/GenBank/DDBJ databases">
        <authorList>
            <person name="Varghese N."/>
            <person name="Submissions S."/>
        </authorList>
    </citation>
    <scope>NUCLEOTIDE SEQUENCE [LARGE SCALE GENOMIC DNA]</scope>
    <source>
        <strain evidence="2">N6PO6</strain>
    </source>
</reference>
<sequence>MPECETTVCCPTTRFNITIKAKQSFPITSAMPLLAPSLDQWDYGLALLNQRL</sequence>
<evidence type="ECO:0000313" key="2">
    <source>
        <dbReference type="Proteomes" id="UP000242222"/>
    </source>
</evidence>
<accession>A0A1I4X174</accession>
<name>A0A1I4X174_9GAMM</name>
<keyword evidence="2" id="KW-1185">Reference proteome</keyword>
<gene>
    <name evidence="1" type="ORF">SAMN05216516_103212</name>
</gene>
<dbReference type="Proteomes" id="UP000242222">
    <property type="component" value="Unassembled WGS sequence"/>
</dbReference>
<protein>
    <submittedName>
        <fullName evidence="1">Uncharacterized protein</fullName>
    </submittedName>
</protein>
<evidence type="ECO:0000313" key="1">
    <source>
        <dbReference type="EMBL" id="SFN19415.1"/>
    </source>
</evidence>